<evidence type="ECO:0000313" key="2">
    <source>
        <dbReference type="Proteomes" id="UP000799441"/>
    </source>
</evidence>
<accession>A0A9P4QCU6</accession>
<sequence length="91" mass="9822">MMSLPLGLLSAASCSWFSKSLPTLSFPPPLTIQSCFSAFPSPLLSQSVRHCCEKTPGYLWLCLRTSAALTCILLQQTPLTNCPAALHPVID</sequence>
<protein>
    <submittedName>
        <fullName evidence="1">Uncharacterized protein</fullName>
    </submittedName>
</protein>
<keyword evidence="2" id="KW-1185">Reference proteome</keyword>
<gene>
    <name evidence="1" type="ORF">K431DRAFT_283738</name>
</gene>
<dbReference type="AlphaFoldDB" id="A0A9P4QCU6"/>
<dbReference type="Proteomes" id="UP000799441">
    <property type="component" value="Unassembled WGS sequence"/>
</dbReference>
<dbReference type="EMBL" id="MU003781">
    <property type="protein sequence ID" value="KAF2722601.1"/>
    <property type="molecule type" value="Genomic_DNA"/>
</dbReference>
<comment type="caution">
    <text evidence="1">The sequence shown here is derived from an EMBL/GenBank/DDBJ whole genome shotgun (WGS) entry which is preliminary data.</text>
</comment>
<organism evidence="1 2">
    <name type="scientific">Polychaeton citri CBS 116435</name>
    <dbReference type="NCBI Taxonomy" id="1314669"/>
    <lineage>
        <taxon>Eukaryota</taxon>
        <taxon>Fungi</taxon>
        <taxon>Dikarya</taxon>
        <taxon>Ascomycota</taxon>
        <taxon>Pezizomycotina</taxon>
        <taxon>Dothideomycetes</taxon>
        <taxon>Dothideomycetidae</taxon>
        <taxon>Capnodiales</taxon>
        <taxon>Capnodiaceae</taxon>
        <taxon>Polychaeton</taxon>
    </lineage>
</organism>
<reference evidence="1" key="1">
    <citation type="journal article" date="2020" name="Stud. Mycol.">
        <title>101 Dothideomycetes genomes: a test case for predicting lifestyles and emergence of pathogens.</title>
        <authorList>
            <person name="Haridas S."/>
            <person name="Albert R."/>
            <person name="Binder M."/>
            <person name="Bloem J."/>
            <person name="Labutti K."/>
            <person name="Salamov A."/>
            <person name="Andreopoulos B."/>
            <person name="Baker S."/>
            <person name="Barry K."/>
            <person name="Bills G."/>
            <person name="Bluhm B."/>
            <person name="Cannon C."/>
            <person name="Castanera R."/>
            <person name="Culley D."/>
            <person name="Daum C."/>
            <person name="Ezra D."/>
            <person name="Gonzalez J."/>
            <person name="Henrissat B."/>
            <person name="Kuo A."/>
            <person name="Liang C."/>
            <person name="Lipzen A."/>
            <person name="Lutzoni F."/>
            <person name="Magnuson J."/>
            <person name="Mondo S."/>
            <person name="Nolan M."/>
            <person name="Ohm R."/>
            <person name="Pangilinan J."/>
            <person name="Park H.-J."/>
            <person name="Ramirez L."/>
            <person name="Alfaro M."/>
            <person name="Sun H."/>
            <person name="Tritt A."/>
            <person name="Yoshinaga Y."/>
            <person name="Zwiers L.-H."/>
            <person name="Turgeon B."/>
            <person name="Goodwin S."/>
            <person name="Spatafora J."/>
            <person name="Crous P."/>
            <person name="Grigoriev I."/>
        </authorList>
    </citation>
    <scope>NUCLEOTIDE SEQUENCE</scope>
    <source>
        <strain evidence="1">CBS 116435</strain>
    </source>
</reference>
<name>A0A9P4QCU6_9PEZI</name>
<proteinExistence type="predicted"/>
<evidence type="ECO:0000313" key="1">
    <source>
        <dbReference type="EMBL" id="KAF2722601.1"/>
    </source>
</evidence>